<accession>A0A3G2S4N6</accession>
<dbReference type="SUPFAM" id="SSF75632">
    <property type="entry name" value="Cullin homology domain"/>
    <property type="match status" value="1"/>
</dbReference>
<dbReference type="InterPro" id="IPR019559">
    <property type="entry name" value="Cullin_neddylation_domain"/>
</dbReference>
<gene>
    <name evidence="5" type="primary">CUL4B</name>
    <name evidence="5" type="ORF">DNF11_1098</name>
</gene>
<proteinExistence type="inferred from homology"/>
<dbReference type="Gene3D" id="1.20.1310.10">
    <property type="entry name" value="Cullin Repeats"/>
    <property type="match status" value="1"/>
</dbReference>
<dbReference type="InterPro" id="IPR045093">
    <property type="entry name" value="Cullin"/>
</dbReference>
<dbReference type="Gene3D" id="3.30.230.130">
    <property type="entry name" value="Cullin, Chain C, Domain 2"/>
    <property type="match status" value="1"/>
</dbReference>
<dbReference type="InterPro" id="IPR036388">
    <property type="entry name" value="WH-like_DNA-bd_sf"/>
</dbReference>
<dbReference type="Pfam" id="PF00888">
    <property type="entry name" value="Cullin"/>
    <property type="match status" value="1"/>
</dbReference>
<reference evidence="5 6" key="1">
    <citation type="submission" date="2018-10" db="EMBL/GenBank/DDBJ databases">
        <title>Complete genome sequence of Malassezia restricta CBS 7877.</title>
        <authorList>
            <person name="Morand S.C."/>
            <person name="Bertignac M."/>
            <person name="Iltis A."/>
            <person name="Kolder I."/>
            <person name="Pirovano W."/>
            <person name="Jourdain R."/>
            <person name="Clavaud C."/>
        </authorList>
    </citation>
    <scope>NUCLEOTIDE SEQUENCE [LARGE SCALE GENOMIC DNA]</scope>
    <source>
        <strain evidence="5 6">CBS 7877</strain>
    </source>
</reference>
<dbReference type="InterPro" id="IPR016159">
    <property type="entry name" value="Cullin_repeat-like_dom_sf"/>
</dbReference>
<keyword evidence="6" id="KW-1185">Reference proteome</keyword>
<dbReference type="SMART" id="SM00182">
    <property type="entry name" value="CULLIN"/>
    <property type="match status" value="1"/>
</dbReference>
<sequence length="709" mass="80260">MLAEALGSYVAGRTHAARHAPASCVVQSLQSYEAVQDAAVSYEKDVLVSAVQAVLQRDQLPSSVQTTYLFLASMAPMPDVWKVAMQDACEVIRTFLVHTLRPRCQADAALAPWIVRLMDTWDRMMARFHTILDMLRPVHVPELEFLSTCTAMLQRTCRDTHDAATWDRGVYAVAEAVRHGQYEPSTLQRVCGLAGVLERSTHALIEQAYAYYGARVEELLRGSFAEAVPHIHAWIVKEHEWAAQLGEAAVPDVVATQVVRPHQEALADTLSYFLDRQDTERIQSCYAIFDDAGILPVLYATMRKHVESRVKDLMQSTDDSVLIEKLCQQHHIWHGLVTSGLHADPMMRDALHDGFEHGLSVRGTHMAQLLAQFAGAQLGQGMDTWIDDMLLIFRCLYEKDVFEVCYRHAFAQRLLQQCSHEAELVMLERLRQECGPDYTRQLETMHRDMDVSNELLHEFDSAHMPFEFDARVLSQSHWPAYEEIPLRLPPEMTSVLQRFEAFYEAKYKARSLHWCHALGSVVMQADFGRAGTKELVVNTLQAVVLLAFSTKHVLSYAELATRTGLPPASLDVTLQSLTCGAPPTRVLCKSPAGRAVHKHDTFRVNEDLVPTARRICIPQSERPTTHTQQHAASSYVLVDRDMFLQAAVMRVLKRRTLVSLSDLLAEVGDQCRGRFALDHAELKHALERLMEKDCVERADEERHMYRYVP</sequence>
<organism evidence="5 6">
    <name type="scientific">Malassezia restricta (strain ATCC 96810 / NBRC 103918 / CBS 7877)</name>
    <name type="common">Seborrheic dermatitis infection agent</name>
    <dbReference type="NCBI Taxonomy" id="425264"/>
    <lineage>
        <taxon>Eukaryota</taxon>
        <taxon>Fungi</taxon>
        <taxon>Dikarya</taxon>
        <taxon>Basidiomycota</taxon>
        <taxon>Ustilaginomycotina</taxon>
        <taxon>Malasseziomycetes</taxon>
        <taxon>Malasseziales</taxon>
        <taxon>Malasseziaceae</taxon>
        <taxon>Malassezia</taxon>
    </lineage>
</organism>
<dbReference type="PROSITE" id="PS50069">
    <property type="entry name" value="CULLIN_2"/>
    <property type="match status" value="1"/>
</dbReference>
<dbReference type="Proteomes" id="UP000269793">
    <property type="component" value="Chromosome II"/>
</dbReference>
<dbReference type="InterPro" id="IPR016158">
    <property type="entry name" value="Cullin_homology"/>
</dbReference>
<dbReference type="InterPro" id="IPR001373">
    <property type="entry name" value="Cullin_N"/>
</dbReference>
<dbReference type="PANTHER" id="PTHR11932">
    <property type="entry name" value="CULLIN"/>
    <property type="match status" value="1"/>
</dbReference>
<dbReference type="EMBL" id="CP033149">
    <property type="protein sequence ID" value="AYO42048.1"/>
    <property type="molecule type" value="Genomic_DNA"/>
</dbReference>
<dbReference type="SMART" id="SM00884">
    <property type="entry name" value="Cullin_Nedd8"/>
    <property type="match status" value="1"/>
</dbReference>
<name>A0A3G2S4N6_MALR7</name>
<dbReference type="GO" id="GO:0006511">
    <property type="term" value="P:ubiquitin-dependent protein catabolic process"/>
    <property type="evidence" value="ECO:0007669"/>
    <property type="project" value="InterPro"/>
</dbReference>
<dbReference type="VEuPathDB" id="FungiDB:DNF11_1098"/>
<evidence type="ECO:0000259" key="4">
    <source>
        <dbReference type="PROSITE" id="PS50069"/>
    </source>
</evidence>
<protein>
    <submittedName>
        <fullName evidence="5">Cullin-4B</fullName>
    </submittedName>
</protein>
<evidence type="ECO:0000256" key="2">
    <source>
        <dbReference type="PROSITE-ProRule" id="PRU00330"/>
    </source>
</evidence>
<dbReference type="AlphaFoldDB" id="A0A3G2S4N6"/>
<feature type="domain" description="Cullin family profile" evidence="4">
    <location>
        <begin position="382"/>
        <end position="578"/>
    </location>
</feature>
<evidence type="ECO:0000313" key="5">
    <source>
        <dbReference type="EMBL" id="AYO42048.1"/>
    </source>
</evidence>
<dbReference type="OrthoDB" id="27073at2759"/>
<dbReference type="InterPro" id="IPR059120">
    <property type="entry name" value="Cullin-like_AB"/>
</dbReference>
<dbReference type="InterPro" id="IPR036390">
    <property type="entry name" value="WH_DNA-bd_sf"/>
</dbReference>
<dbReference type="InterPro" id="IPR036317">
    <property type="entry name" value="Cullin_homology_sf"/>
</dbReference>
<dbReference type="SUPFAM" id="SSF74788">
    <property type="entry name" value="Cullin repeat-like"/>
    <property type="match status" value="1"/>
</dbReference>
<dbReference type="Gene3D" id="1.10.10.10">
    <property type="entry name" value="Winged helix-like DNA-binding domain superfamily/Winged helix DNA-binding domain"/>
    <property type="match status" value="1"/>
</dbReference>
<dbReference type="Pfam" id="PF10557">
    <property type="entry name" value="Cullin_Nedd8"/>
    <property type="match status" value="1"/>
</dbReference>
<evidence type="ECO:0000256" key="3">
    <source>
        <dbReference type="RuleBase" id="RU003829"/>
    </source>
</evidence>
<dbReference type="GO" id="GO:0031625">
    <property type="term" value="F:ubiquitin protein ligase binding"/>
    <property type="evidence" value="ECO:0007669"/>
    <property type="project" value="InterPro"/>
</dbReference>
<evidence type="ECO:0000313" key="6">
    <source>
        <dbReference type="Proteomes" id="UP000269793"/>
    </source>
</evidence>
<dbReference type="STRING" id="425264.A0A3G2S4N6"/>
<dbReference type="Pfam" id="PF26557">
    <property type="entry name" value="Cullin_AB"/>
    <property type="match status" value="1"/>
</dbReference>
<evidence type="ECO:0000256" key="1">
    <source>
        <dbReference type="ARBA" id="ARBA00006019"/>
    </source>
</evidence>
<dbReference type="SUPFAM" id="SSF46785">
    <property type="entry name" value="Winged helix' DNA-binding domain"/>
    <property type="match status" value="1"/>
</dbReference>
<comment type="similarity">
    <text evidence="1 2 3">Belongs to the cullin family.</text>
</comment>